<dbReference type="PANTHER" id="PTHR13832">
    <property type="entry name" value="PROTEIN PHOSPHATASE 2C"/>
    <property type="match status" value="1"/>
</dbReference>
<reference evidence="14" key="1">
    <citation type="submission" date="2020-07" db="EMBL/GenBank/DDBJ databases">
        <title>Genome sequence and genetic diversity analysis of an under-domesticated orphan crop, white fonio (Digitaria exilis).</title>
        <authorList>
            <person name="Bennetzen J.L."/>
            <person name="Chen S."/>
            <person name="Ma X."/>
            <person name="Wang X."/>
            <person name="Yssel A.E.J."/>
            <person name="Chaluvadi S.R."/>
            <person name="Johnson M."/>
            <person name="Gangashetty P."/>
            <person name="Hamidou F."/>
            <person name="Sanogo M.D."/>
            <person name="Zwaenepoel A."/>
            <person name="Wallace J."/>
            <person name="Van De Peer Y."/>
            <person name="Van Deynze A."/>
        </authorList>
    </citation>
    <scope>NUCLEOTIDE SEQUENCE</scope>
    <source>
        <tissue evidence="14">Leaves</tissue>
    </source>
</reference>
<dbReference type="EMBL" id="JACEFO010002627">
    <property type="protein sequence ID" value="KAF8653374.1"/>
    <property type="molecule type" value="Genomic_DNA"/>
</dbReference>
<comment type="cofactor">
    <cofactor evidence="2">
        <name>Mg(2+)</name>
        <dbReference type="ChEBI" id="CHEBI:18420"/>
    </cofactor>
</comment>
<sequence>MGASNSRETSTTAGGENVRFKYASASMQGFGAEMEDAYAVLPDLDQTTSFFGLYDGHGGAEVALLCAKLFHVELQVHPNYHENLDIAIRRMFSRMDELLLQSEEWRTLVKPTGDSRSCIQHIFCPIVNPWYCTEETPYIPPENTGSSVSVAVTRGNQIIIANVGDSHCVASSHGQAIQLSIDHHPSDPDERQRIERAGGKIDTDNRVVREAGRVNAFTMILGMLATSRAIGDFVFKQNNNLPPEEQMVICDPDILSMEITNDIEFLVIASRGIWASLSRQAVVDFVHDELQFGETDLRLICERLVAHAQPTVFDTTVILIQFKHAAADEAVENQERVRAPLSSERQACSQRGALRSERLV</sequence>
<evidence type="ECO:0000256" key="9">
    <source>
        <dbReference type="ARBA" id="ARBA00023211"/>
    </source>
</evidence>
<protein>
    <recommendedName>
        <fullName evidence="4">protein-serine/threonine phosphatase</fullName>
        <ecNumber evidence="4">3.1.3.16</ecNumber>
    </recommendedName>
</protein>
<dbReference type="CDD" id="cd00143">
    <property type="entry name" value="PP2Cc"/>
    <property type="match status" value="1"/>
</dbReference>
<dbReference type="EC" id="3.1.3.16" evidence="4"/>
<evidence type="ECO:0000313" key="14">
    <source>
        <dbReference type="EMBL" id="KAF8653374.1"/>
    </source>
</evidence>
<dbReference type="PROSITE" id="PS51746">
    <property type="entry name" value="PPM_2"/>
    <property type="match status" value="1"/>
</dbReference>
<dbReference type="GO" id="GO:0046872">
    <property type="term" value="F:metal ion binding"/>
    <property type="evidence" value="ECO:0007669"/>
    <property type="project" value="UniProtKB-KW"/>
</dbReference>
<dbReference type="InterPro" id="IPR001932">
    <property type="entry name" value="PPM-type_phosphatase-like_dom"/>
</dbReference>
<dbReference type="SUPFAM" id="SSF81606">
    <property type="entry name" value="PP2C-like"/>
    <property type="match status" value="1"/>
</dbReference>
<keyword evidence="5" id="KW-0479">Metal-binding</keyword>
<evidence type="ECO:0000256" key="7">
    <source>
        <dbReference type="ARBA" id="ARBA00022842"/>
    </source>
</evidence>
<dbReference type="SMART" id="SM00332">
    <property type="entry name" value="PP2Cc"/>
    <property type="match status" value="1"/>
</dbReference>
<evidence type="ECO:0000256" key="4">
    <source>
        <dbReference type="ARBA" id="ARBA00013081"/>
    </source>
</evidence>
<gene>
    <name evidence="14" type="ORF">HU200_062301</name>
</gene>
<comment type="catalytic activity">
    <reaction evidence="11">
        <text>O-phospho-L-threonyl-[protein] + H2O = L-threonyl-[protein] + phosphate</text>
        <dbReference type="Rhea" id="RHEA:47004"/>
        <dbReference type="Rhea" id="RHEA-COMP:11060"/>
        <dbReference type="Rhea" id="RHEA-COMP:11605"/>
        <dbReference type="ChEBI" id="CHEBI:15377"/>
        <dbReference type="ChEBI" id="CHEBI:30013"/>
        <dbReference type="ChEBI" id="CHEBI:43474"/>
        <dbReference type="ChEBI" id="CHEBI:61977"/>
        <dbReference type="EC" id="3.1.3.16"/>
    </reaction>
</comment>
<dbReference type="Pfam" id="PF00481">
    <property type="entry name" value="PP2C"/>
    <property type="match status" value="2"/>
</dbReference>
<evidence type="ECO:0000256" key="1">
    <source>
        <dbReference type="ARBA" id="ARBA00001936"/>
    </source>
</evidence>
<dbReference type="Gene3D" id="3.60.40.10">
    <property type="entry name" value="PPM-type phosphatase domain"/>
    <property type="match status" value="1"/>
</dbReference>
<keyword evidence="8 12" id="KW-0904">Protein phosphatase</keyword>
<organism evidence="14 15">
    <name type="scientific">Digitaria exilis</name>
    <dbReference type="NCBI Taxonomy" id="1010633"/>
    <lineage>
        <taxon>Eukaryota</taxon>
        <taxon>Viridiplantae</taxon>
        <taxon>Streptophyta</taxon>
        <taxon>Embryophyta</taxon>
        <taxon>Tracheophyta</taxon>
        <taxon>Spermatophyta</taxon>
        <taxon>Magnoliopsida</taxon>
        <taxon>Liliopsida</taxon>
        <taxon>Poales</taxon>
        <taxon>Poaceae</taxon>
        <taxon>PACMAD clade</taxon>
        <taxon>Panicoideae</taxon>
        <taxon>Panicodae</taxon>
        <taxon>Paniceae</taxon>
        <taxon>Anthephorinae</taxon>
        <taxon>Digitaria</taxon>
    </lineage>
</organism>
<evidence type="ECO:0000256" key="5">
    <source>
        <dbReference type="ARBA" id="ARBA00022723"/>
    </source>
</evidence>
<dbReference type="AlphaFoldDB" id="A0A835A5Z1"/>
<accession>A0A835A5Z1</accession>
<dbReference type="InterPro" id="IPR000222">
    <property type="entry name" value="PP2C_BS"/>
</dbReference>
<comment type="caution">
    <text evidence="14">The sequence shown here is derived from an EMBL/GenBank/DDBJ whole genome shotgun (WGS) entry which is preliminary data.</text>
</comment>
<evidence type="ECO:0000256" key="3">
    <source>
        <dbReference type="ARBA" id="ARBA00006702"/>
    </source>
</evidence>
<evidence type="ECO:0000256" key="10">
    <source>
        <dbReference type="ARBA" id="ARBA00047761"/>
    </source>
</evidence>
<dbReference type="OrthoDB" id="10264738at2759"/>
<comment type="catalytic activity">
    <reaction evidence="10">
        <text>O-phospho-L-seryl-[protein] + H2O = L-seryl-[protein] + phosphate</text>
        <dbReference type="Rhea" id="RHEA:20629"/>
        <dbReference type="Rhea" id="RHEA-COMP:9863"/>
        <dbReference type="Rhea" id="RHEA-COMP:11604"/>
        <dbReference type="ChEBI" id="CHEBI:15377"/>
        <dbReference type="ChEBI" id="CHEBI:29999"/>
        <dbReference type="ChEBI" id="CHEBI:43474"/>
        <dbReference type="ChEBI" id="CHEBI:83421"/>
        <dbReference type="EC" id="3.1.3.16"/>
    </reaction>
</comment>
<keyword evidence="6 12" id="KW-0378">Hydrolase</keyword>
<dbReference type="InterPro" id="IPR036457">
    <property type="entry name" value="PPM-type-like_dom_sf"/>
</dbReference>
<dbReference type="InterPro" id="IPR015655">
    <property type="entry name" value="PP2C"/>
</dbReference>
<dbReference type="PANTHER" id="PTHR13832:SF285">
    <property type="entry name" value="PROTEIN PHOSPHATASE 2C 22-RELATED"/>
    <property type="match status" value="1"/>
</dbReference>
<proteinExistence type="inferred from homology"/>
<name>A0A835A5Z1_9POAL</name>
<dbReference type="Proteomes" id="UP000636709">
    <property type="component" value="Unassembled WGS sequence"/>
</dbReference>
<keyword evidence="7" id="KW-0460">Magnesium</keyword>
<evidence type="ECO:0000256" key="2">
    <source>
        <dbReference type="ARBA" id="ARBA00001946"/>
    </source>
</evidence>
<feature type="domain" description="PPM-type phosphatase" evidence="13">
    <location>
        <begin position="21"/>
        <end position="322"/>
    </location>
</feature>
<evidence type="ECO:0000256" key="6">
    <source>
        <dbReference type="ARBA" id="ARBA00022801"/>
    </source>
</evidence>
<dbReference type="GO" id="GO:0004722">
    <property type="term" value="F:protein serine/threonine phosphatase activity"/>
    <property type="evidence" value="ECO:0007669"/>
    <property type="project" value="UniProtKB-EC"/>
</dbReference>
<dbReference type="PROSITE" id="PS01032">
    <property type="entry name" value="PPM_1"/>
    <property type="match status" value="1"/>
</dbReference>
<comment type="similarity">
    <text evidence="3 12">Belongs to the PP2C family.</text>
</comment>
<keyword evidence="15" id="KW-1185">Reference proteome</keyword>
<comment type="cofactor">
    <cofactor evidence="1">
        <name>Mn(2+)</name>
        <dbReference type="ChEBI" id="CHEBI:29035"/>
    </cofactor>
</comment>
<evidence type="ECO:0000259" key="13">
    <source>
        <dbReference type="PROSITE" id="PS51746"/>
    </source>
</evidence>
<evidence type="ECO:0000256" key="8">
    <source>
        <dbReference type="ARBA" id="ARBA00022912"/>
    </source>
</evidence>
<evidence type="ECO:0000256" key="11">
    <source>
        <dbReference type="ARBA" id="ARBA00048336"/>
    </source>
</evidence>
<evidence type="ECO:0000256" key="12">
    <source>
        <dbReference type="RuleBase" id="RU003465"/>
    </source>
</evidence>
<evidence type="ECO:0000313" key="15">
    <source>
        <dbReference type="Proteomes" id="UP000636709"/>
    </source>
</evidence>
<keyword evidence="9" id="KW-0464">Manganese</keyword>